<keyword evidence="2" id="KW-0285">Flavoprotein</keyword>
<dbReference type="InterPro" id="IPR006094">
    <property type="entry name" value="Oxid_FAD_bind_N"/>
</dbReference>
<comment type="cofactor">
    <cofactor evidence="7">
        <name>Fe(2+)</name>
        <dbReference type="ChEBI" id="CHEBI:29033"/>
    </cofactor>
    <text evidence="7">Binds 1 Fe(2+) ion per subunit.</text>
</comment>
<evidence type="ECO:0000259" key="8">
    <source>
        <dbReference type="PROSITE" id="PS51387"/>
    </source>
</evidence>
<dbReference type="EMBL" id="JOWA01000103">
    <property type="protein sequence ID" value="KEZ42001.1"/>
    <property type="molecule type" value="Genomic_DNA"/>
</dbReference>
<dbReference type="Gene3D" id="3.30.43.10">
    <property type="entry name" value="Uridine Diphospho-n-acetylenolpyruvylglucosamine Reductase, domain 2"/>
    <property type="match status" value="1"/>
</dbReference>
<dbReference type="GO" id="GO:0046872">
    <property type="term" value="F:metal ion binding"/>
    <property type="evidence" value="ECO:0007669"/>
    <property type="project" value="UniProtKB-KW"/>
</dbReference>
<dbReference type="RefSeq" id="XP_016641800.1">
    <property type="nucleotide sequence ID" value="XM_016788509.1"/>
</dbReference>
<dbReference type="InterPro" id="IPR016166">
    <property type="entry name" value="FAD-bd_PCMH"/>
</dbReference>
<accession>A0A084G3T9</accession>
<dbReference type="GO" id="GO:0050054">
    <property type="term" value="F:lignostilbene alpha beta-dioxygenase activity"/>
    <property type="evidence" value="ECO:0007669"/>
    <property type="project" value="UniProtKB-EC"/>
</dbReference>
<comment type="similarity">
    <text evidence="1">Belongs to the carotenoid oxygenase family.</text>
</comment>
<dbReference type="Pfam" id="PF03055">
    <property type="entry name" value="RPE65"/>
    <property type="match status" value="1"/>
</dbReference>
<dbReference type="InterPro" id="IPR004294">
    <property type="entry name" value="Carotenoid_Oase"/>
</dbReference>
<dbReference type="HOGENOM" id="CLU_299185_0_0_1"/>
<keyword evidence="9" id="KW-0223">Dioxygenase</keyword>
<dbReference type="SUPFAM" id="SSF56176">
    <property type="entry name" value="FAD-binding/transporter-associated domain-like"/>
    <property type="match status" value="1"/>
</dbReference>
<gene>
    <name evidence="9" type="ORF">SAPIO_CDS6393</name>
</gene>
<protein>
    <submittedName>
        <fullName evidence="9">Lignostilbene alpha-beta-dioxygenase</fullName>
        <ecNumber evidence="9">1.13.11.43</ecNumber>
    </submittedName>
</protein>
<dbReference type="SUPFAM" id="SSF55103">
    <property type="entry name" value="FAD-linked oxidases, C-terminal domain"/>
    <property type="match status" value="1"/>
</dbReference>
<dbReference type="InterPro" id="IPR016167">
    <property type="entry name" value="FAD-bd_PCMH_sub1"/>
</dbReference>
<name>A0A084G3T9_PSEDA</name>
<dbReference type="Gene3D" id="3.30.465.10">
    <property type="match status" value="1"/>
</dbReference>
<dbReference type="EC" id="1.13.11.43" evidence="9"/>
<keyword evidence="3 7" id="KW-0479">Metal-binding</keyword>
<evidence type="ECO:0000313" key="10">
    <source>
        <dbReference type="Proteomes" id="UP000028545"/>
    </source>
</evidence>
<dbReference type="InterPro" id="IPR016169">
    <property type="entry name" value="FAD-bd_PCMH_sub2"/>
</dbReference>
<dbReference type="PROSITE" id="PS51387">
    <property type="entry name" value="FAD_PCMH"/>
    <property type="match status" value="1"/>
</dbReference>
<dbReference type="GeneID" id="27725465"/>
<dbReference type="VEuPathDB" id="FungiDB:SAPIO_CDS6393"/>
<feature type="binding site" evidence="7">
    <location>
        <position position="224"/>
    </location>
    <ligand>
        <name>Fe cation</name>
        <dbReference type="ChEBI" id="CHEBI:24875"/>
        <note>catalytic</note>
    </ligand>
</feature>
<proteinExistence type="inferred from homology"/>
<keyword evidence="6 7" id="KW-0408">Iron</keyword>
<dbReference type="PANTHER" id="PTHR10543">
    <property type="entry name" value="BETA-CAROTENE DIOXYGENASE"/>
    <property type="match status" value="1"/>
</dbReference>
<evidence type="ECO:0000256" key="3">
    <source>
        <dbReference type="ARBA" id="ARBA00022723"/>
    </source>
</evidence>
<feature type="binding site" evidence="7">
    <location>
        <position position="173"/>
    </location>
    <ligand>
        <name>Fe cation</name>
        <dbReference type="ChEBI" id="CHEBI:24875"/>
        <note>catalytic</note>
    </ligand>
</feature>
<keyword evidence="5 9" id="KW-0560">Oxidoreductase</keyword>
<dbReference type="AlphaFoldDB" id="A0A084G3T9"/>
<dbReference type="GO" id="GO:0010436">
    <property type="term" value="F:carotenoid dioxygenase activity"/>
    <property type="evidence" value="ECO:0007669"/>
    <property type="project" value="TreeGrafter"/>
</dbReference>
<dbReference type="KEGG" id="sapo:SAPIO_CDS6393"/>
<sequence length="1003" mass="112201">MSASSLSQKSRLDFPDRPQFSGFMKPCGVEGEVFNLEVRGEIPADIDGTFYRVMPDPQFPPFIEDDPVSHGTRIYPWIKGRRVSFKQRYVRTEKFNREREAQRALLGKYRNKFTDAVEFNTRTTANTNVVHFNGKLLALKEDAPPYALDPETLETHGLYTFDGQLPSLTFTAHPKFCPKTGEMLCFGYEAKGDGTPDICYYRVAPDGKFLEVVWLRSPIVAMIHDFAVTENWVIFPIIPLLCDVERMKQGGEHWQWSPETPFYLGVLPRNGAKSADIKWFTYNNSFPGHISNAYEDKYGNIVVDLGLSKQNVFFWWPDANGNAPEPSSIHSQLTRFTLDPQSSNRELGNAEVLQDNNSEFYRIDDRFATQVYRHCYFDLMDPTLGTDFQAIAPQLGGGYPLYNSLAHLDVVTRKIETYFPGRTHMVQEPVFIPRRGSTEEGDGYVLALANNYASMSREGPSQAGPIRDYEVLKSLFAFSTHAPPSFYITTGVTYLPKPPISKKDLFDQMSLPSRSPAPDAQSVKNFLDQVAVLLGEEHVSRDPEHGALKGRLGEDSYGDGFSASDNNQPSGAVRPRSVEEVQHAVKLANIHKIPLWTISRGKNLGYGGSGAAVKGSVILDLHRMNKIIEVNGEYGYAIVEPGVSFFDLYEEIQRKGLALWPSVPAIGWGSVLGNTVDRGFGYTPNGEHSQSQCGIVTKIGIHITPAPEAYATVDVSVPREEDLIPLVGILSDLMRRSIILNSPSIANIFRIALTSPVPEVQAKLAEYMKPGSYVPYDVLEEIRLQYGWGFWKAYFSLYGSVEMLPALKKTVERAFSSISGVKINWREFPGSPEKTITAAEIGEEEIPHSGIPTLAPLGLVDTRGTKGGAHIDYSPIIPPSGRELYDWYLTAKQRTIDARFDLFADFHVYPRYVVGIELVIYSIEEEERALALYKHLMEDGVKQGYMAYRTHVKFMDDTAAKQGFNDFAFSRFTGLLKDTLDPNGVLSPGKSGIWNSAKQPLSN</sequence>
<dbReference type="GO" id="GO:0016121">
    <property type="term" value="P:carotene catabolic process"/>
    <property type="evidence" value="ECO:0007669"/>
    <property type="project" value="TreeGrafter"/>
</dbReference>
<keyword evidence="4" id="KW-0274">FAD</keyword>
<evidence type="ECO:0000256" key="7">
    <source>
        <dbReference type="PIRSR" id="PIRSR604294-1"/>
    </source>
</evidence>
<dbReference type="Proteomes" id="UP000028545">
    <property type="component" value="Unassembled WGS sequence"/>
</dbReference>
<comment type="caution">
    <text evidence="9">The sequence shown here is derived from an EMBL/GenBank/DDBJ whole genome shotgun (WGS) entry which is preliminary data.</text>
</comment>
<evidence type="ECO:0000256" key="5">
    <source>
        <dbReference type="ARBA" id="ARBA00023002"/>
    </source>
</evidence>
<dbReference type="InterPro" id="IPR016164">
    <property type="entry name" value="FAD-linked_Oxase-like_C"/>
</dbReference>
<dbReference type="PANTHER" id="PTHR10543:SF89">
    <property type="entry name" value="CAROTENOID 9,10(9',10')-CLEAVAGE DIOXYGENASE 1"/>
    <property type="match status" value="1"/>
</dbReference>
<dbReference type="InterPro" id="IPR016170">
    <property type="entry name" value="Cytok_DH_C_sf"/>
</dbReference>
<dbReference type="Gene3D" id="3.40.462.10">
    <property type="entry name" value="FAD-linked oxidases, C-terminal domain"/>
    <property type="match status" value="1"/>
</dbReference>
<evidence type="ECO:0000313" key="9">
    <source>
        <dbReference type="EMBL" id="KEZ42001.1"/>
    </source>
</evidence>
<evidence type="ECO:0000256" key="4">
    <source>
        <dbReference type="ARBA" id="ARBA00022827"/>
    </source>
</evidence>
<dbReference type="InterPro" id="IPR016171">
    <property type="entry name" value="Vanillyl_alc_oxidase_C-sub2"/>
</dbReference>
<dbReference type="OrthoDB" id="5332616at2759"/>
<organism evidence="9 10">
    <name type="scientific">Pseudallescheria apiosperma</name>
    <name type="common">Scedosporium apiospermum</name>
    <dbReference type="NCBI Taxonomy" id="563466"/>
    <lineage>
        <taxon>Eukaryota</taxon>
        <taxon>Fungi</taxon>
        <taxon>Dikarya</taxon>
        <taxon>Ascomycota</taxon>
        <taxon>Pezizomycotina</taxon>
        <taxon>Sordariomycetes</taxon>
        <taxon>Hypocreomycetidae</taxon>
        <taxon>Microascales</taxon>
        <taxon>Microascaceae</taxon>
        <taxon>Scedosporium</taxon>
    </lineage>
</organism>
<feature type="binding site" evidence="7">
    <location>
        <position position="289"/>
    </location>
    <ligand>
        <name>Fe cation</name>
        <dbReference type="ChEBI" id="CHEBI:24875"/>
        <note>catalytic</note>
    </ligand>
</feature>
<keyword evidence="10" id="KW-1185">Reference proteome</keyword>
<evidence type="ECO:0000256" key="1">
    <source>
        <dbReference type="ARBA" id="ARBA00006787"/>
    </source>
</evidence>
<evidence type="ECO:0000256" key="2">
    <source>
        <dbReference type="ARBA" id="ARBA00022630"/>
    </source>
</evidence>
<dbReference type="Gene3D" id="1.10.45.10">
    <property type="entry name" value="Vanillyl-alcohol Oxidase, Chain A, domain 4"/>
    <property type="match status" value="1"/>
</dbReference>
<evidence type="ECO:0000256" key="6">
    <source>
        <dbReference type="ARBA" id="ARBA00023004"/>
    </source>
</evidence>
<dbReference type="GO" id="GO:0071949">
    <property type="term" value="F:FAD binding"/>
    <property type="evidence" value="ECO:0007669"/>
    <property type="project" value="InterPro"/>
</dbReference>
<feature type="domain" description="FAD-binding PCMH-type" evidence="8">
    <location>
        <begin position="565"/>
        <end position="789"/>
    </location>
</feature>
<dbReference type="Pfam" id="PF01565">
    <property type="entry name" value="FAD_binding_4"/>
    <property type="match status" value="1"/>
</dbReference>
<reference evidence="9 10" key="1">
    <citation type="journal article" date="2014" name="Genome Announc.">
        <title>Draft genome sequence of the pathogenic fungus Scedosporium apiospermum.</title>
        <authorList>
            <person name="Vandeputte P."/>
            <person name="Ghamrawi S."/>
            <person name="Rechenmann M."/>
            <person name="Iltis A."/>
            <person name="Giraud S."/>
            <person name="Fleury M."/>
            <person name="Thornton C."/>
            <person name="Delhaes L."/>
            <person name="Meyer W."/>
            <person name="Papon N."/>
            <person name="Bouchara J.P."/>
        </authorList>
    </citation>
    <scope>NUCLEOTIDE SEQUENCE [LARGE SCALE GENOMIC DNA]</scope>
    <source>
        <strain evidence="9 10">IHEM 14462</strain>
    </source>
</reference>
<dbReference type="InterPro" id="IPR036318">
    <property type="entry name" value="FAD-bd_PCMH-like_sf"/>
</dbReference>